<dbReference type="STRING" id="2034155.BMI79_09780"/>
<protein>
    <submittedName>
        <fullName evidence="1">Uncharacterized protein</fullName>
    </submittedName>
</protein>
<name>A0A1S8CM02_9GAMM</name>
<evidence type="ECO:0000313" key="1">
    <source>
        <dbReference type="EMBL" id="OMQ23784.1"/>
    </source>
</evidence>
<proteinExistence type="predicted"/>
<gene>
    <name evidence="1" type="ORF">BMI79_09780</name>
</gene>
<reference evidence="1 2" key="1">
    <citation type="submission" date="2016-11" db="EMBL/GenBank/DDBJ databases">
        <title>Rahnella oryzae sp. nov., isolated from rice root.</title>
        <authorList>
            <person name="Zhang X.-X."/>
            <person name="Zhang J."/>
        </authorList>
    </citation>
    <scope>NUCLEOTIDE SEQUENCE [LARGE SCALE GENOMIC DNA]</scope>
    <source>
        <strain evidence="1 2">J11-6</strain>
    </source>
</reference>
<organism evidence="1 2">
    <name type="scientific">Serratia oryzae</name>
    <dbReference type="NCBI Taxonomy" id="2034155"/>
    <lineage>
        <taxon>Bacteria</taxon>
        <taxon>Pseudomonadati</taxon>
        <taxon>Pseudomonadota</taxon>
        <taxon>Gammaproteobacteria</taxon>
        <taxon>Enterobacterales</taxon>
        <taxon>Yersiniaceae</taxon>
        <taxon>Serratia</taxon>
    </lineage>
</organism>
<comment type="caution">
    <text evidence="1">The sequence shown here is derived from an EMBL/GenBank/DDBJ whole genome shotgun (WGS) entry which is preliminary data.</text>
</comment>
<dbReference type="EMBL" id="MOXD01000004">
    <property type="protein sequence ID" value="OMQ23784.1"/>
    <property type="molecule type" value="Genomic_DNA"/>
</dbReference>
<dbReference type="Proteomes" id="UP000216021">
    <property type="component" value="Unassembled WGS sequence"/>
</dbReference>
<sequence length="64" mass="6827">MIIPYILVRKNGANIPITLQAAEAAITHPQPFGGTKRLGAGSVAAYLQPEVAWVSLIFRPLAIT</sequence>
<evidence type="ECO:0000313" key="2">
    <source>
        <dbReference type="Proteomes" id="UP000216021"/>
    </source>
</evidence>
<accession>A0A1S8CM02</accession>
<dbReference type="AlphaFoldDB" id="A0A1S8CM02"/>
<keyword evidence="2" id="KW-1185">Reference proteome</keyword>